<sequence length="145" mass="16472">MGAAMRGFCMGQRDHKEEGDVVFRRLHCREGFCFDNGVDQFPVAKRIIFYGRNECELSVEELFLVWRSERFRKYKIGLLRSFLSGLLMLIFGRQGYKILVEAEGGCDRVNMDVGTITAASTHSTVALVNVEGRNHAIYALGKDTR</sequence>
<dbReference type="EMBL" id="JBBPBN010000039">
    <property type="protein sequence ID" value="KAK8999822.1"/>
    <property type="molecule type" value="Genomic_DNA"/>
</dbReference>
<protein>
    <submittedName>
        <fullName evidence="1">Uncharacterized protein</fullName>
    </submittedName>
</protein>
<organism evidence="1 2">
    <name type="scientific">Hibiscus sabdariffa</name>
    <name type="common">roselle</name>
    <dbReference type="NCBI Taxonomy" id="183260"/>
    <lineage>
        <taxon>Eukaryota</taxon>
        <taxon>Viridiplantae</taxon>
        <taxon>Streptophyta</taxon>
        <taxon>Embryophyta</taxon>
        <taxon>Tracheophyta</taxon>
        <taxon>Spermatophyta</taxon>
        <taxon>Magnoliopsida</taxon>
        <taxon>eudicotyledons</taxon>
        <taxon>Gunneridae</taxon>
        <taxon>Pentapetalae</taxon>
        <taxon>rosids</taxon>
        <taxon>malvids</taxon>
        <taxon>Malvales</taxon>
        <taxon>Malvaceae</taxon>
        <taxon>Malvoideae</taxon>
        <taxon>Hibiscus</taxon>
    </lineage>
</organism>
<accession>A0ABR2QGK2</accession>
<keyword evidence="2" id="KW-1185">Reference proteome</keyword>
<comment type="caution">
    <text evidence="1">The sequence shown here is derived from an EMBL/GenBank/DDBJ whole genome shotgun (WGS) entry which is preliminary data.</text>
</comment>
<gene>
    <name evidence="1" type="ORF">V6N11_065316</name>
</gene>
<proteinExistence type="predicted"/>
<evidence type="ECO:0000313" key="2">
    <source>
        <dbReference type="Proteomes" id="UP001396334"/>
    </source>
</evidence>
<name>A0ABR2QGK2_9ROSI</name>
<dbReference type="Proteomes" id="UP001396334">
    <property type="component" value="Unassembled WGS sequence"/>
</dbReference>
<evidence type="ECO:0000313" key="1">
    <source>
        <dbReference type="EMBL" id="KAK8999822.1"/>
    </source>
</evidence>
<reference evidence="1 2" key="1">
    <citation type="journal article" date="2024" name="G3 (Bethesda)">
        <title>Genome assembly of Hibiscus sabdariffa L. provides insights into metabolisms of medicinal natural products.</title>
        <authorList>
            <person name="Kim T."/>
        </authorList>
    </citation>
    <scope>NUCLEOTIDE SEQUENCE [LARGE SCALE GENOMIC DNA]</scope>
    <source>
        <strain evidence="1">TK-2024</strain>
        <tissue evidence="1">Old leaves</tissue>
    </source>
</reference>